<proteinExistence type="predicted"/>
<dbReference type="Proteomes" id="UP000299102">
    <property type="component" value="Unassembled WGS sequence"/>
</dbReference>
<keyword evidence="2" id="KW-1185">Reference proteome</keyword>
<accession>A0A4C2A646</accession>
<dbReference type="EMBL" id="BGZK01002773">
    <property type="protein sequence ID" value="GBP96361.1"/>
    <property type="molecule type" value="Genomic_DNA"/>
</dbReference>
<evidence type="ECO:0000313" key="2">
    <source>
        <dbReference type="Proteomes" id="UP000299102"/>
    </source>
</evidence>
<organism evidence="1 2">
    <name type="scientific">Eumeta variegata</name>
    <name type="common">Bagworm moth</name>
    <name type="synonym">Eumeta japonica</name>
    <dbReference type="NCBI Taxonomy" id="151549"/>
    <lineage>
        <taxon>Eukaryota</taxon>
        <taxon>Metazoa</taxon>
        <taxon>Ecdysozoa</taxon>
        <taxon>Arthropoda</taxon>
        <taxon>Hexapoda</taxon>
        <taxon>Insecta</taxon>
        <taxon>Pterygota</taxon>
        <taxon>Neoptera</taxon>
        <taxon>Endopterygota</taxon>
        <taxon>Lepidoptera</taxon>
        <taxon>Glossata</taxon>
        <taxon>Ditrysia</taxon>
        <taxon>Tineoidea</taxon>
        <taxon>Psychidae</taxon>
        <taxon>Oiketicinae</taxon>
        <taxon>Eumeta</taxon>
    </lineage>
</organism>
<gene>
    <name evidence="1" type="ORF">EVAR_64267_1</name>
</gene>
<name>A0A4C2A646_EUMVA</name>
<evidence type="ECO:0000313" key="1">
    <source>
        <dbReference type="EMBL" id="GBP96361.1"/>
    </source>
</evidence>
<protein>
    <submittedName>
        <fullName evidence="1">Uncharacterized protein</fullName>
    </submittedName>
</protein>
<comment type="caution">
    <text evidence="1">The sequence shown here is derived from an EMBL/GenBank/DDBJ whole genome shotgun (WGS) entry which is preliminary data.</text>
</comment>
<reference evidence="1 2" key="1">
    <citation type="journal article" date="2019" name="Commun. Biol.">
        <title>The bagworm genome reveals a unique fibroin gene that provides high tensile strength.</title>
        <authorList>
            <person name="Kono N."/>
            <person name="Nakamura H."/>
            <person name="Ohtoshi R."/>
            <person name="Tomita M."/>
            <person name="Numata K."/>
            <person name="Arakawa K."/>
        </authorList>
    </citation>
    <scope>NUCLEOTIDE SEQUENCE [LARGE SCALE GENOMIC DNA]</scope>
</reference>
<sequence>MIMRTIKNQVVTAAHVHLQLQKSHHRVSGFLDRNSIFHGRKSELTDVEVEPDGSGHKVVENATAVSSPPPALAQRVGLDIRALRSKIK</sequence>
<dbReference type="AlphaFoldDB" id="A0A4C2A646"/>